<dbReference type="GO" id="GO:0008137">
    <property type="term" value="F:NADH dehydrogenase (ubiquinone) activity"/>
    <property type="evidence" value="ECO:0007669"/>
    <property type="project" value="UniProtKB-EC"/>
</dbReference>
<dbReference type="InterPro" id="IPR003945">
    <property type="entry name" value="NU5C-like"/>
</dbReference>
<dbReference type="EC" id="7.1.1.2" evidence="2"/>
<comment type="catalytic activity">
    <reaction evidence="7">
        <text>a ubiquinone + NADH + 5 H(+)(in) = a ubiquinol + NAD(+) + 4 H(+)(out)</text>
        <dbReference type="Rhea" id="RHEA:29091"/>
        <dbReference type="Rhea" id="RHEA-COMP:9565"/>
        <dbReference type="Rhea" id="RHEA-COMP:9566"/>
        <dbReference type="ChEBI" id="CHEBI:15378"/>
        <dbReference type="ChEBI" id="CHEBI:16389"/>
        <dbReference type="ChEBI" id="CHEBI:17976"/>
        <dbReference type="ChEBI" id="CHEBI:57540"/>
        <dbReference type="ChEBI" id="CHEBI:57945"/>
        <dbReference type="EC" id="7.1.1.2"/>
    </reaction>
</comment>
<evidence type="ECO:0000256" key="3">
    <source>
        <dbReference type="ARBA" id="ARBA00022692"/>
    </source>
</evidence>
<feature type="transmembrane region" description="Helical" evidence="8">
    <location>
        <begin position="226"/>
        <end position="244"/>
    </location>
</feature>
<feature type="transmembrane region" description="Helical" evidence="8">
    <location>
        <begin position="78"/>
        <end position="103"/>
    </location>
</feature>
<feature type="transmembrane region" description="Helical" evidence="8">
    <location>
        <begin position="550"/>
        <end position="567"/>
    </location>
</feature>
<comment type="subcellular location">
    <subcellularLocation>
        <location evidence="1">Membrane</location>
        <topology evidence="1">Multi-pass membrane protein</topology>
    </subcellularLocation>
</comment>
<dbReference type="GO" id="GO:0015990">
    <property type="term" value="P:electron transport coupled proton transport"/>
    <property type="evidence" value="ECO:0007669"/>
    <property type="project" value="TreeGrafter"/>
</dbReference>
<sequence>MGVSLIFLVCGLFLVETGESLSLDVSMGWLCGVSVSFRFSFDGFSFLYLWVVWVITGSVFVFMKIYMGDDSWLRDLSWVMVLFVISMSVLVVSGNVVTALVGWEGLGLTSYYLIQYYGTYDGIGGAYLTGLSNRVGDVCLMLSCGIQVSGIGLKGVEMFTWAMVLLVCAAGTKSSQWPMVAWLPSAMAAPTPVSALVHSSTLVTGGVILLIRSSSWWMVVGGLNKWIFLVGLFTINVAGAGALYKDDMKEVVALSTMSHLGYMMLGLAANKPELAMFHCCMHALCKAGLFICVGMVMKSQQGSQRLESVDVGVLEDSGIFGWGAYVFCFSLMGMPCMAVSMPKEQIAGMCLEWSGSLLYSGLMVSGLFLTVFYSVHLMWNMSVKGWANSVYCAEESKSILSMGALLDSVVFFLIMCSLLLGYLGEGLIFYQWVGVSEWGDTKLVYLSFVGFTVFWCYLKGEQESWDLCWLYWPVSGGLLRGGQGIASLVHMEEVSGQLSAKVLYSVSKSVKRYGEGWAEKPYVWGVYFLKHVSSTGFNYSNTAPPVMSGLPSYWLSLLLLGLAIYVGR</sequence>
<dbReference type="EMBL" id="KU552127">
    <property type="protein sequence ID" value="APG32430.1"/>
    <property type="molecule type" value="Genomic_DNA"/>
</dbReference>
<gene>
    <name evidence="11" type="primary">ND5</name>
</gene>
<feature type="transmembrane region" description="Helical" evidence="8">
    <location>
        <begin position="46"/>
        <end position="66"/>
    </location>
</feature>
<keyword evidence="4 8" id="KW-1133">Transmembrane helix</keyword>
<feature type="transmembrane region" description="Helical" evidence="8">
    <location>
        <begin position="399"/>
        <end position="423"/>
    </location>
</feature>
<dbReference type="GO" id="GO:0042773">
    <property type="term" value="P:ATP synthesis coupled electron transport"/>
    <property type="evidence" value="ECO:0007669"/>
    <property type="project" value="InterPro"/>
</dbReference>
<evidence type="ECO:0000256" key="7">
    <source>
        <dbReference type="ARBA" id="ARBA00049551"/>
    </source>
</evidence>
<feature type="transmembrane region" description="Helical" evidence="8">
    <location>
        <begin position="318"/>
        <end position="341"/>
    </location>
</feature>
<evidence type="ECO:0000256" key="6">
    <source>
        <dbReference type="ARBA" id="ARBA00031027"/>
    </source>
</evidence>
<evidence type="ECO:0000256" key="9">
    <source>
        <dbReference type="SAM" id="SignalP"/>
    </source>
</evidence>
<keyword evidence="3 8" id="KW-0812">Transmembrane</keyword>
<protein>
    <recommendedName>
        <fullName evidence="2">NADH:ubiquinone reductase (H(+)-translocating)</fullName>
        <ecNumber evidence="2">7.1.1.2</ecNumber>
    </recommendedName>
    <alternativeName>
        <fullName evidence="6">NADH dehydrogenase subunit 5</fullName>
    </alternativeName>
</protein>
<proteinExistence type="predicted"/>
<organism evidence="11">
    <name type="scientific">Pteria penguin</name>
    <name type="common">Winged pearl oyster</name>
    <name type="synonym">Magnavicula penguin</name>
    <dbReference type="NCBI Taxonomy" id="113549"/>
    <lineage>
        <taxon>Eukaryota</taxon>
        <taxon>Metazoa</taxon>
        <taxon>Spiralia</taxon>
        <taxon>Lophotrochozoa</taxon>
        <taxon>Mollusca</taxon>
        <taxon>Bivalvia</taxon>
        <taxon>Autobranchia</taxon>
        <taxon>Pteriomorphia</taxon>
        <taxon>Pterioida</taxon>
        <taxon>Pterioidea</taxon>
        <taxon>Pteriidae</taxon>
        <taxon>Pteria</taxon>
    </lineage>
</organism>
<geneLocation type="mitochondrion" evidence="11"/>
<name>A0A1P8CZ14_PTEPN</name>
<feature type="chain" id="PRO_5013156706" description="NADH:ubiquinone reductase (H(+)-translocating)" evidence="9">
    <location>
        <begin position="21"/>
        <end position="568"/>
    </location>
</feature>
<feature type="domain" description="NADH:quinone oxidoreductase/Mrp antiporter transmembrane" evidence="10">
    <location>
        <begin position="93"/>
        <end position="360"/>
    </location>
</feature>
<accession>A0A1P8CZ14</accession>
<dbReference type="PANTHER" id="PTHR42829:SF2">
    <property type="entry name" value="NADH-UBIQUINONE OXIDOREDUCTASE CHAIN 5"/>
    <property type="match status" value="1"/>
</dbReference>
<feature type="transmembrane region" description="Helical" evidence="8">
    <location>
        <begin position="195"/>
        <end position="214"/>
    </location>
</feature>
<keyword evidence="5 8" id="KW-0472">Membrane</keyword>
<dbReference type="PANTHER" id="PTHR42829">
    <property type="entry name" value="NADH-UBIQUINONE OXIDOREDUCTASE CHAIN 5"/>
    <property type="match status" value="1"/>
</dbReference>
<reference evidence="11" key="1">
    <citation type="submission" date="2016-01" db="EMBL/GenBank/DDBJ databases">
        <authorList>
            <person name="Oliw E.H."/>
        </authorList>
    </citation>
    <scope>NUCLEOTIDE SEQUENCE</scope>
</reference>
<feature type="transmembrane region" description="Helical" evidence="8">
    <location>
        <begin position="251"/>
        <end position="269"/>
    </location>
</feature>
<evidence type="ECO:0000256" key="2">
    <source>
        <dbReference type="ARBA" id="ARBA00012944"/>
    </source>
</evidence>
<evidence type="ECO:0000313" key="11">
    <source>
        <dbReference type="EMBL" id="APG32430.1"/>
    </source>
</evidence>
<keyword evidence="11" id="KW-0496">Mitochondrion</keyword>
<keyword evidence="9" id="KW-0732">Signal</keyword>
<feature type="transmembrane region" description="Helical" evidence="8">
    <location>
        <begin position="357"/>
        <end position="379"/>
    </location>
</feature>
<evidence type="ECO:0000256" key="8">
    <source>
        <dbReference type="SAM" id="Phobius"/>
    </source>
</evidence>
<evidence type="ECO:0000256" key="4">
    <source>
        <dbReference type="ARBA" id="ARBA00022989"/>
    </source>
</evidence>
<dbReference type="PRINTS" id="PR01434">
    <property type="entry name" value="NADHDHGNASE5"/>
</dbReference>
<dbReference type="InterPro" id="IPR001750">
    <property type="entry name" value="ND/Mrp_TM"/>
</dbReference>
<feature type="signal peptide" evidence="9">
    <location>
        <begin position="1"/>
        <end position="20"/>
    </location>
</feature>
<dbReference type="Pfam" id="PF00361">
    <property type="entry name" value="Proton_antipo_M"/>
    <property type="match status" value="1"/>
</dbReference>
<evidence type="ECO:0000259" key="10">
    <source>
        <dbReference type="Pfam" id="PF00361"/>
    </source>
</evidence>
<feature type="transmembrane region" description="Helical" evidence="8">
    <location>
        <begin position="443"/>
        <end position="458"/>
    </location>
</feature>
<evidence type="ECO:0000256" key="5">
    <source>
        <dbReference type="ARBA" id="ARBA00023136"/>
    </source>
</evidence>
<evidence type="ECO:0000256" key="1">
    <source>
        <dbReference type="ARBA" id="ARBA00004141"/>
    </source>
</evidence>
<dbReference type="GO" id="GO:0003954">
    <property type="term" value="F:NADH dehydrogenase activity"/>
    <property type="evidence" value="ECO:0007669"/>
    <property type="project" value="TreeGrafter"/>
</dbReference>
<dbReference type="AlphaFoldDB" id="A0A1P8CZ14"/>
<dbReference type="GO" id="GO:0016020">
    <property type="term" value="C:membrane"/>
    <property type="evidence" value="ECO:0007669"/>
    <property type="project" value="UniProtKB-SubCell"/>
</dbReference>